<dbReference type="PANTHER" id="PTHR11142">
    <property type="entry name" value="PSEUDOURIDYLATE SYNTHASE"/>
    <property type="match status" value="1"/>
</dbReference>
<keyword evidence="7" id="KW-1185">Reference proteome</keyword>
<feature type="domain" description="Pseudouridine synthase I TruA alpha/beta" evidence="5">
    <location>
        <begin position="24"/>
        <end position="131"/>
    </location>
</feature>
<dbReference type="SUPFAM" id="SSF55120">
    <property type="entry name" value="Pseudouridine synthase"/>
    <property type="match status" value="1"/>
</dbReference>
<dbReference type="EMBL" id="JAMSHJ010000004">
    <property type="protein sequence ID" value="KAI5415441.1"/>
    <property type="molecule type" value="Genomic_DNA"/>
</dbReference>
<dbReference type="Gramene" id="Psat04G0075900-T2">
    <property type="protein sequence ID" value="KAI5415441.1"/>
    <property type="gene ID" value="KIW84_040759"/>
</dbReference>
<sequence length="190" mass="21868">MDPFQRHFAYHNMYKLNIAAMRDAAKYFIGKQNFSAFENASHNDRVTDPVKHIFRFDVKEMGALLQLEVEGSGFLYRQVRNMVALLLQVGKEAIPPDIVPHILASRDRRELAKYSFYLPPHGLCLVSIDYNESHLLPPPDCPAKSFAGEGFSKVWTLYKYNGKLLRLGWFCVMLLWLSQHFQVLKSGCAK</sequence>
<organism evidence="6 7">
    <name type="scientific">Pisum sativum</name>
    <name type="common">Garden pea</name>
    <name type="synonym">Lathyrus oleraceus</name>
    <dbReference type="NCBI Taxonomy" id="3888"/>
    <lineage>
        <taxon>Eukaryota</taxon>
        <taxon>Viridiplantae</taxon>
        <taxon>Streptophyta</taxon>
        <taxon>Embryophyta</taxon>
        <taxon>Tracheophyta</taxon>
        <taxon>Spermatophyta</taxon>
        <taxon>Magnoliopsida</taxon>
        <taxon>eudicotyledons</taxon>
        <taxon>Gunneridae</taxon>
        <taxon>Pentapetalae</taxon>
        <taxon>rosids</taxon>
        <taxon>fabids</taxon>
        <taxon>Fabales</taxon>
        <taxon>Fabaceae</taxon>
        <taxon>Papilionoideae</taxon>
        <taxon>50 kb inversion clade</taxon>
        <taxon>NPAAA clade</taxon>
        <taxon>Hologalegina</taxon>
        <taxon>IRL clade</taxon>
        <taxon>Fabeae</taxon>
        <taxon>Lathyrus</taxon>
    </lineage>
</organism>
<evidence type="ECO:0000256" key="1">
    <source>
        <dbReference type="ARBA" id="ARBA00009375"/>
    </source>
</evidence>
<evidence type="ECO:0000313" key="6">
    <source>
        <dbReference type="EMBL" id="KAI5415441.1"/>
    </source>
</evidence>
<evidence type="ECO:0000256" key="2">
    <source>
        <dbReference type="ARBA" id="ARBA00022694"/>
    </source>
</evidence>
<evidence type="ECO:0000256" key="3">
    <source>
        <dbReference type="ARBA" id="ARBA00023235"/>
    </source>
</evidence>
<dbReference type="GO" id="GO:0003723">
    <property type="term" value="F:RNA binding"/>
    <property type="evidence" value="ECO:0007669"/>
    <property type="project" value="InterPro"/>
</dbReference>
<dbReference type="InterPro" id="IPR020103">
    <property type="entry name" value="PsdUridine_synth_cat_dom_sf"/>
</dbReference>
<dbReference type="InterPro" id="IPR020097">
    <property type="entry name" value="PsdUridine_synth_TruA_a/b_dom"/>
</dbReference>
<comment type="catalytic activity">
    <reaction evidence="4">
        <text>uridine(38/39/40) in tRNA = pseudouridine(38/39/40) in tRNA</text>
        <dbReference type="Rhea" id="RHEA:22376"/>
        <dbReference type="Rhea" id="RHEA-COMP:10085"/>
        <dbReference type="Rhea" id="RHEA-COMP:10087"/>
        <dbReference type="ChEBI" id="CHEBI:65314"/>
        <dbReference type="ChEBI" id="CHEBI:65315"/>
        <dbReference type="EC" id="5.4.99.12"/>
    </reaction>
</comment>
<name>A0A9D4XB53_PEA</name>
<keyword evidence="2 4" id="KW-0819">tRNA processing</keyword>
<comment type="similarity">
    <text evidence="1 4">Belongs to the tRNA pseudouridine synthase TruA family.</text>
</comment>
<dbReference type="InterPro" id="IPR001406">
    <property type="entry name" value="PsdUridine_synth_TruA"/>
</dbReference>
<dbReference type="InterPro" id="IPR020095">
    <property type="entry name" value="PsdUridine_synth_TruA_C"/>
</dbReference>
<reference evidence="6 7" key="1">
    <citation type="journal article" date="2022" name="Nat. Genet.">
        <title>Improved pea reference genome and pan-genome highlight genomic features and evolutionary characteristics.</title>
        <authorList>
            <person name="Yang T."/>
            <person name="Liu R."/>
            <person name="Luo Y."/>
            <person name="Hu S."/>
            <person name="Wang D."/>
            <person name="Wang C."/>
            <person name="Pandey M.K."/>
            <person name="Ge S."/>
            <person name="Xu Q."/>
            <person name="Li N."/>
            <person name="Li G."/>
            <person name="Huang Y."/>
            <person name="Saxena R.K."/>
            <person name="Ji Y."/>
            <person name="Li M."/>
            <person name="Yan X."/>
            <person name="He Y."/>
            <person name="Liu Y."/>
            <person name="Wang X."/>
            <person name="Xiang C."/>
            <person name="Varshney R.K."/>
            <person name="Ding H."/>
            <person name="Gao S."/>
            <person name="Zong X."/>
        </authorList>
    </citation>
    <scope>NUCLEOTIDE SEQUENCE [LARGE SCALE GENOMIC DNA]</scope>
    <source>
        <strain evidence="6 7">cv. Zhongwan 6</strain>
    </source>
</reference>
<dbReference type="Proteomes" id="UP001058974">
    <property type="component" value="Chromosome 4"/>
</dbReference>
<keyword evidence="3 4" id="KW-0413">Isomerase</keyword>
<proteinExistence type="inferred from homology"/>
<accession>A0A9D4XB53</accession>
<comment type="caution">
    <text evidence="6">The sequence shown here is derived from an EMBL/GenBank/DDBJ whole genome shotgun (WGS) entry which is preliminary data.</text>
</comment>
<dbReference type="GO" id="GO:0031119">
    <property type="term" value="P:tRNA pseudouridine synthesis"/>
    <property type="evidence" value="ECO:0007669"/>
    <property type="project" value="TreeGrafter"/>
</dbReference>
<dbReference type="Gene3D" id="3.30.70.660">
    <property type="entry name" value="Pseudouridine synthase I, catalytic domain, C-terminal subdomain"/>
    <property type="match status" value="1"/>
</dbReference>
<dbReference type="EC" id="5.4.99.12" evidence="4"/>
<dbReference type="AlphaFoldDB" id="A0A9D4XB53"/>
<gene>
    <name evidence="6" type="ORF">KIW84_040759</name>
</gene>
<protein>
    <recommendedName>
        <fullName evidence="4">tRNA pseudouridine synthase</fullName>
        <ecNumber evidence="4">5.4.99.12</ecNumber>
    </recommendedName>
</protein>
<evidence type="ECO:0000256" key="4">
    <source>
        <dbReference type="RuleBase" id="RU003792"/>
    </source>
</evidence>
<dbReference type="GO" id="GO:0160147">
    <property type="term" value="F:tRNA pseudouridine(38-40) synthase activity"/>
    <property type="evidence" value="ECO:0007669"/>
    <property type="project" value="UniProtKB-EC"/>
</dbReference>
<evidence type="ECO:0000259" key="5">
    <source>
        <dbReference type="Pfam" id="PF01416"/>
    </source>
</evidence>
<dbReference type="Pfam" id="PF01416">
    <property type="entry name" value="PseudoU_synth_1"/>
    <property type="match status" value="1"/>
</dbReference>
<dbReference type="PANTHER" id="PTHR11142:SF0">
    <property type="entry name" value="TRNA PSEUDOURIDINE SYNTHASE-LIKE 1"/>
    <property type="match status" value="1"/>
</dbReference>
<evidence type="ECO:0000313" key="7">
    <source>
        <dbReference type="Proteomes" id="UP001058974"/>
    </source>
</evidence>